<name>A0A6A4H004_9AGAR</name>
<sequence>MARDSSKNLNSSEMDILPSPFQQLPNEIICLIFESACTDNLLQQYPWPVREVPPIELSLPVIAYLPTLAVSAVCTRWRFLALASPRIWSQIRVVTVPGGEVMSNTQCGFRSTLQLYLDRSADSPLLIDLQTDLVEDKENPSALPLLLEHTSRWQTFSYTGSFDLGSCEGFRRHPSFPILEALDLRSLEAETQTTDLDCFEHAPKLRAVT</sequence>
<protein>
    <submittedName>
        <fullName evidence="1">Uncharacterized protein</fullName>
    </submittedName>
</protein>
<accession>A0A6A4H004</accession>
<dbReference type="Proteomes" id="UP000799118">
    <property type="component" value="Unassembled WGS sequence"/>
</dbReference>
<dbReference type="AlphaFoldDB" id="A0A6A4H004"/>
<dbReference type="EMBL" id="ML769620">
    <property type="protein sequence ID" value="KAE9391549.1"/>
    <property type="molecule type" value="Genomic_DNA"/>
</dbReference>
<gene>
    <name evidence="1" type="ORF">BT96DRAFT_979802</name>
</gene>
<keyword evidence="2" id="KW-1185">Reference proteome</keyword>
<evidence type="ECO:0000313" key="2">
    <source>
        <dbReference type="Proteomes" id="UP000799118"/>
    </source>
</evidence>
<feature type="non-terminal residue" evidence="1">
    <location>
        <position position="209"/>
    </location>
</feature>
<reference evidence="1" key="1">
    <citation type="journal article" date="2019" name="Environ. Microbiol.">
        <title>Fungal ecological strategies reflected in gene transcription - a case study of two litter decomposers.</title>
        <authorList>
            <person name="Barbi F."/>
            <person name="Kohler A."/>
            <person name="Barry K."/>
            <person name="Baskaran P."/>
            <person name="Daum C."/>
            <person name="Fauchery L."/>
            <person name="Ihrmark K."/>
            <person name="Kuo A."/>
            <person name="LaButti K."/>
            <person name="Lipzen A."/>
            <person name="Morin E."/>
            <person name="Grigoriev I.V."/>
            <person name="Henrissat B."/>
            <person name="Lindahl B."/>
            <person name="Martin F."/>
        </authorList>
    </citation>
    <scope>NUCLEOTIDE SEQUENCE</scope>
    <source>
        <strain evidence="1">JB14</strain>
    </source>
</reference>
<organism evidence="1 2">
    <name type="scientific">Gymnopus androsaceus JB14</name>
    <dbReference type="NCBI Taxonomy" id="1447944"/>
    <lineage>
        <taxon>Eukaryota</taxon>
        <taxon>Fungi</taxon>
        <taxon>Dikarya</taxon>
        <taxon>Basidiomycota</taxon>
        <taxon>Agaricomycotina</taxon>
        <taxon>Agaricomycetes</taxon>
        <taxon>Agaricomycetidae</taxon>
        <taxon>Agaricales</taxon>
        <taxon>Marasmiineae</taxon>
        <taxon>Omphalotaceae</taxon>
        <taxon>Gymnopus</taxon>
    </lineage>
</organism>
<dbReference type="OrthoDB" id="3054501at2759"/>
<evidence type="ECO:0000313" key="1">
    <source>
        <dbReference type="EMBL" id="KAE9391549.1"/>
    </source>
</evidence>
<proteinExistence type="predicted"/>